<reference evidence="7" key="2">
    <citation type="journal article" date="2017" name="Sci. Adv.">
        <title>A tail of two voltages: Proteomic comparison of the three electric organs of the electric eel.</title>
        <authorList>
            <person name="Traeger L.L."/>
            <person name="Sabat G."/>
            <person name="Barrett-Wilt G.A."/>
            <person name="Wells G.B."/>
            <person name="Sussman M.R."/>
        </authorList>
    </citation>
    <scope>NUCLEOTIDE SEQUENCE [LARGE SCALE GENOMIC DNA]</scope>
</reference>
<dbReference type="OMA" id="DQLWCEY"/>
<dbReference type="GO" id="GO:0008270">
    <property type="term" value="F:zinc ion binding"/>
    <property type="evidence" value="ECO:0007669"/>
    <property type="project" value="InterPro"/>
</dbReference>
<gene>
    <name evidence="6" type="primary">si:ch211-244b2.3</name>
</gene>
<dbReference type="InterPro" id="IPR037197">
    <property type="entry name" value="WWE_dom_sf"/>
</dbReference>
<dbReference type="InterPro" id="IPR004170">
    <property type="entry name" value="WWE_dom"/>
</dbReference>
<dbReference type="Proteomes" id="UP000314983">
    <property type="component" value="Chromosome 7"/>
</dbReference>
<reference evidence="6" key="3">
    <citation type="submission" date="2020-05" db="EMBL/GenBank/DDBJ databases">
        <title>Electrophorus electricus (electric eel) genome, fEleEle1, primary haplotype.</title>
        <authorList>
            <person name="Myers G."/>
            <person name="Meyer A."/>
            <person name="Fedrigo O."/>
            <person name="Formenti G."/>
            <person name="Rhie A."/>
            <person name="Tracey A."/>
            <person name="Sims Y."/>
            <person name="Jarvis E.D."/>
        </authorList>
    </citation>
    <scope>NUCLEOTIDE SEQUENCE [LARGE SCALE GENOMIC DNA]</scope>
</reference>
<dbReference type="Pfam" id="PF02825">
    <property type="entry name" value="WWE"/>
    <property type="match status" value="3"/>
</dbReference>
<dbReference type="Pfam" id="PF23466">
    <property type="entry name" value="WWE_4"/>
    <property type="match status" value="1"/>
</dbReference>
<dbReference type="GO" id="GO:0003950">
    <property type="term" value="F:NAD+ poly-ADP-ribosyltransferase activity"/>
    <property type="evidence" value="ECO:0007669"/>
    <property type="project" value="TreeGrafter"/>
</dbReference>
<reference evidence="6" key="4">
    <citation type="submission" date="2025-08" db="UniProtKB">
        <authorList>
            <consortium name="Ensembl"/>
        </authorList>
    </citation>
    <scope>IDENTIFICATION</scope>
</reference>
<comment type="pathway">
    <text evidence="2">Protein modification; protein ubiquitination.</text>
</comment>
<dbReference type="GO" id="GO:0016567">
    <property type="term" value="P:protein ubiquitination"/>
    <property type="evidence" value="ECO:0007669"/>
    <property type="project" value="UniProtKB-UniPathway"/>
</dbReference>
<keyword evidence="7" id="KW-1185">Reference proteome</keyword>
<accession>A0A4W4ERK2</accession>
<dbReference type="GO" id="GO:1990404">
    <property type="term" value="F:NAD+-protein mono-ADP-ribosyltransferase activity"/>
    <property type="evidence" value="ECO:0007669"/>
    <property type="project" value="TreeGrafter"/>
</dbReference>
<reference evidence="6" key="5">
    <citation type="submission" date="2025-09" db="UniProtKB">
        <authorList>
            <consortium name="Ensembl"/>
        </authorList>
    </citation>
    <scope>IDENTIFICATION</scope>
</reference>
<evidence type="ECO:0000256" key="3">
    <source>
        <dbReference type="ARBA" id="ARBA00023242"/>
    </source>
</evidence>
<dbReference type="SUPFAM" id="SSF117839">
    <property type="entry name" value="WWE domain"/>
    <property type="match status" value="3"/>
</dbReference>
<keyword evidence="3" id="KW-0539">Nucleus</keyword>
<dbReference type="PANTHER" id="PTHR45740:SF14">
    <property type="entry name" value="NOVEL PROTEIN"/>
    <property type="match status" value="1"/>
</dbReference>
<name>A0A4W4ERK2_ELEEL</name>
<organism evidence="6 7">
    <name type="scientific">Electrophorus electricus</name>
    <name type="common">Electric eel</name>
    <name type="synonym">Gymnotus electricus</name>
    <dbReference type="NCBI Taxonomy" id="8005"/>
    <lineage>
        <taxon>Eukaryota</taxon>
        <taxon>Metazoa</taxon>
        <taxon>Chordata</taxon>
        <taxon>Craniata</taxon>
        <taxon>Vertebrata</taxon>
        <taxon>Euteleostomi</taxon>
        <taxon>Actinopterygii</taxon>
        <taxon>Neopterygii</taxon>
        <taxon>Teleostei</taxon>
        <taxon>Ostariophysi</taxon>
        <taxon>Gymnotiformes</taxon>
        <taxon>Gymnotoidei</taxon>
        <taxon>Gymnotidae</taxon>
        <taxon>Electrophorus</taxon>
    </lineage>
</organism>
<evidence type="ECO:0000259" key="5">
    <source>
        <dbReference type="PROSITE" id="PS50918"/>
    </source>
</evidence>
<evidence type="ECO:0000313" key="6">
    <source>
        <dbReference type="Ensembl" id="ENSEEEP00000014513.1"/>
    </source>
</evidence>
<dbReference type="PROSITE" id="PS50918">
    <property type="entry name" value="WWE"/>
    <property type="match status" value="3"/>
</dbReference>
<comment type="similarity">
    <text evidence="4">Belongs to the ARTD/PARP family.</text>
</comment>
<protein>
    <recommendedName>
        <fullName evidence="5">WWE domain-containing protein</fullName>
    </recommendedName>
</protein>
<sequence length="351" mass="40684">MIISSLLLFESNYSYLRTQQWHLFDGQQWSSICNDHIIESHYCQPGARGMTIDTHLGALYIDFDAMTVRGPFAGLGIRREMLLSHNQTQEVGWYFKDNSYWQEYGTQGTSSVNSQTLEQWYNTNPEGSFQFTVGRSTYVIDFSAMTQTRRSTHVLRKVRRRPKFNSSVFVNDRCPNTPSPLSTSINSSMGITWEFMGEEGIWTEYQKPGCSLDSIDIENQYQLNPHGQLTFTAGRYSYTLEFSEMFQINSTFGTKRHVRRTTGENHYNSSALSQIQWQYNDENGYWKDYVKGSARGSCTISSQDIERQYQQNSTGSMSFRTGRFNYILDFSAMIQTNMSTQTKRPVRRLLQ</sequence>
<dbReference type="Ensembl" id="ENSEEET00000014688.2">
    <property type="protein sequence ID" value="ENSEEEP00000014513.1"/>
    <property type="gene ID" value="ENSEEEG00000007221.2"/>
</dbReference>
<evidence type="ECO:0000256" key="2">
    <source>
        <dbReference type="ARBA" id="ARBA00004906"/>
    </source>
</evidence>
<dbReference type="SMART" id="SM00678">
    <property type="entry name" value="WWE"/>
    <property type="match status" value="3"/>
</dbReference>
<evidence type="ECO:0000256" key="1">
    <source>
        <dbReference type="ARBA" id="ARBA00004123"/>
    </source>
</evidence>
<dbReference type="Gene3D" id="3.30.720.50">
    <property type="match status" value="3"/>
</dbReference>
<dbReference type="InterPro" id="IPR051712">
    <property type="entry name" value="ARTD-AVP"/>
</dbReference>
<evidence type="ECO:0000256" key="4">
    <source>
        <dbReference type="ARBA" id="ARBA00024347"/>
    </source>
</evidence>
<feature type="domain" description="WWE" evidence="5">
    <location>
        <begin position="262"/>
        <end position="348"/>
    </location>
</feature>
<evidence type="ECO:0000313" key="7">
    <source>
        <dbReference type="Proteomes" id="UP000314983"/>
    </source>
</evidence>
<proteinExistence type="inferred from homology"/>
<dbReference type="InterPro" id="IPR018123">
    <property type="entry name" value="WWE-dom_subgr"/>
</dbReference>
<dbReference type="GeneTree" id="ENSGT01000000214676"/>
<feature type="domain" description="WWE" evidence="5">
    <location>
        <begin position="179"/>
        <end position="260"/>
    </location>
</feature>
<dbReference type="AlphaFoldDB" id="A0A4W4ERK2"/>
<feature type="domain" description="WWE" evidence="5">
    <location>
        <begin position="79"/>
        <end position="160"/>
    </location>
</feature>
<dbReference type="PANTHER" id="PTHR45740">
    <property type="entry name" value="POLY [ADP-RIBOSE] POLYMERASE"/>
    <property type="match status" value="1"/>
</dbReference>
<comment type="subcellular location">
    <subcellularLocation>
        <location evidence="1">Nucleus</location>
    </subcellularLocation>
</comment>
<reference evidence="7" key="1">
    <citation type="journal article" date="2014" name="Science">
        <title>Nonhuman genetics. Genomic basis for the convergent evolution of electric organs.</title>
        <authorList>
            <person name="Gallant J.R."/>
            <person name="Traeger L.L."/>
            <person name="Volkening J.D."/>
            <person name="Moffett H."/>
            <person name="Chen P.H."/>
            <person name="Novina C.D."/>
            <person name="Phillips G.N.Jr."/>
            <person name="Anand R."/>
            <person name="Wells G.B."/>
            <person name="Pinch M."/>
            <person name="Guth R."/>
            <person name="Unguez G.A."/>
            <person name="Albert J.S."/>
            <person name="Zakon H.H."/>
            <person name="Samanta M.P."/>
            <person name="Sussman M.R."/>
        </authorList>
    </citation>
    <scope>NUCLEOTIDE SEQUENCE [LARGE SCALE GENOMIC DNA]</scope>
</reference>
<dbReference type="UniPathway" id="UPA00143"/>
<dbReference type="GO" id="GO:0005634">
    <property type="term" value="C:nucleus"/>
    <property type="evidence" value="ECO:0007669"/>
    <property type="project" value="UniProtKB-SubCell"/>
</dbReference>